<keyword evidence="8 12" id="KW-0472">Membrane</keyword>
<comment type="subcellular location">
    <subcellularLocation>
        <location evidence="2">Membrane</location>
        <topology evidence="2">Multi-pass membrane protein</topology>
    </subcellularLocation>
</comment>
<feature type="transmembrane region" description="Helical" evidence="12">
    <location>
        <begin position="540"/>
        <end position="560"/>
    </location>
</feature>
<dbReference type="PROSITE" id="PS50262">
    <property type="entry name" value="G_PROTEIN_RECEP_F1_2"/>
    <property type="match status" value="2"/>
</dbReference>
<feature type="transmembrane region" description="Helical" evidence="12">
    <location>
        <begin position="35"/>
        <end position="60"/>
    </location>
</feature>
<feature type="transmembrane region" description="Helical" evidence="12">
    <location>
        <begin position="475"/>
        <end position="496"/>
    </location>
</feature>
<evidence type="ECO:0000259" key="13">
    <source>
        <dbReference type="PROSITE" id="PS50262"/>
    </source>
</evidence>
<dbReference type="InterPro" id="IPR000725">
    <property type="entry name" value="Olfact_rcpt"/>
</dbReference>
<evidence type="ECO:0000256" key="6">
    <source>
        <dbReference type="ARBA" id="ARBA00022989"/>
    </source>
</evidence>
<dbReference type="FunFam" id="1.20.1070.10:FF:000007">
    <property type="entry name" value="Olfactory receptor"/>
    <property type="match status" value="2"/>
</dbReference>
<evidence type="ECO:0000256" key="9">
    <source>
        <dbReference type="ARBA" id="ARBA00023170"/>
    </source>
</evidence>
<evidence type="ECO:0000256" key="11">
    <source>
        <dbReference type="RuleBase" id="RU000688"/>
    </source>
</evidence>
<sequence>MRASNSTLFNLMEPRNNVTYFILLGLTQNPKEQKVLFVMFLFFYVLTVVGNLLIVVTVAVSKTLNSPMYFFLASLSFIDLVYSSSASPRLISDLFSGENTISFESCMTQLFTEHFFGGSEISLLLVMAYDRYVAICKPLHYLIVMRKRVCVVLLLVSCVGGFLHSIVQVGTVYGLPFCGPNIIDHFMCDMFPLLKLVCTDTFVIGILEVANGGLMCTLLFLLLLVSYGVILHSLKNLSQEGRRKALQTCGSHITVVVCFFVPCIFMYARPAKTFPTDKSLSVFYTVISPIPTLSTPMYFFLTHLSLLDASLTSVSTPKMTFDLLHHRRTISWGGCLTQLFMEHFLGASEVIVLTVMAYDRYVAICKPLHYMTIMRQGLCRLLVVVAWIGGILHASVQILFTTDLTFCGPNVIDHFMCDFFSLLEISCSDTYRLGMVVAANTGGMALLIFLLLLISYIVILSSLKSHSSEGRRKALSTCGSHFTVVVLFFGPCIFTYTPVHDAKRIMIYIHREDYLCCKLWMTMKNFFHHGQKYKAQKLTFVDYLILTTHVLGILVSFNIFS</sequence>
<dbReference type="Ensembl" id="ENSBIXT00005048825.1">
    <property type="protein sequence ID" value="ENSBIXP00005017616.1"/>
    <property type="gene ID" value="ENSBIXG00005021123.1"/>
</dbReference>
<feature type="domain" description="G-protein coupled receptors family 1 profile" evidence="13">
    <location>
        <begin position="295"/>
        <end position="491"/>
    </location>
</feature>
<name>A0A4W2GGT5_BOBOX</name>
<feature type="transmembrane region" description="Helical" evidence="12">
    <location>
        <begin position="149"/>
        <end position="167"/>
    </location>
</feature>
<feature type="transmembrane region" description="Helical" evidence="12">
    <location>
        <begin position="212"/>
        <end position="234"/>
    </location>
</feature>
<dbReference type="PROSITE" id="PS00237">
    <property type="entry name" value="G_PROTEIN_RECEP_F1_1"/>
    <property type="match status" value="2"/>
</dbReference>
<keyword evidence="6 12" id="KW-1133">Transmembrane helix</keyword>
<evidence type="ECO:0000256" key="4">
    <source>
        <dbReference type="ARBA" id="ARBA00022692"/>
    </source>
</evidence>
<evidence type="ECO:0000256" key="10">
    <source>
        <dbReference type="ARBA" id="ARBA00023224"/>
    </source>
</evidence>
<reference evidence="14 15" key="1">
    <citation type="submission" date="2018-11" db="EMBL/GenBank/DDBJ databases">
        <title>Haplotype-resolved cattle genomes.</title>
        <authorList>
            <person name="Low W.Y."/>
            <person name="Tearle R."/>
            <person name="Bickhart D.M."/>
            <person name="Rosen B.D."/>
            <person name="Koren S."/>
            <person name="Rhie A."/>
            <person name="Hiendleder S."/>
            <person name="Phillippy A.M."/>
            <person name="Smith T.P.L."/>
            <person name="Williams J.L."/>
        </authorList>
    </citation>
    <scope>NUCLEOTIDE SEQUENCE [LARGE SCALE GENOMIC DNA]</scope>
</reference>
<feature type="transmembrane region" description="Helical" evidence="12">
    <location>
        <begin position="66"/>
        <end position="82"/>
    </location>
</feature>
<keyword evidence="3" id="KW-0716">Sensory transduction</keyword>
<evidence type="ECO:0000256" key="1">
    <source>
        <dbReference type="ARBA" id="ARBA00003929"/>
    </source>
</evidence>
<dbReference type="PRINTS" id="PR00245">
    <property type="entry name" value="OLFACTORYR"/>
</dbReference>
<keyword evidence="10 11" id="KW-0807">Transducer</keyword>
<organism evidence="14 15">
    <name type="scientific">Bos indicus x Bos taurus</name>
    <name type="common">Hybrid cattle</name>
    <dbReference type="NCBI Taxonomy" id="30522"/>
    <lineage>
        <taxon>Eukaryota</taxon>
        <taxon>Metazoa</taxon>
        <taxon>Chordata</taxon>
        <taxon>Craniata</taxon>
        <taxon>Vertebrata</taxon>
        <taxon>Euteleostomi</taxon>
        <taxon>Mammalia</taxon>
        <taxon>Eutheria</taxon>
        <taxon>Laurasiatheria</taxon>
        <taxon>Artiodactyla</taxon>
        <taxon>Ruminantia</taxon>
        <taxon>Pecora</taxon>
        <taxon>Bovidae</taxon>
        <taxon>Bovinae</taxon>
        <taxon>Bos</taxon>
    </lineage>
</organism>
<feature type="domain" description="G-protein coupled receptors family 1 profile" evidence="13">
    <location>
        <begin position="50"/>
        <end position="299"/>
    </location>
</feature>
<evidence type="ECO:0000256" key="12">
    <source>
        <dbReference type="SAM" id="Phobius"/>
    </source>
</evidence>
<reference evidence="14" key="2">
    <citation type="submission" date="2025-08" db="UniProtKB">
        <authorList>
            <consortium name="Ensembl"/>
        </authorList>
    </citation>
    <scope>IDENTIFICATION</scope>
</reference>
<dbReference type="GO" id="GO:0005886">
    <property type="term" value="C:plasma membrane"/>
    <property type="evidence" value="ECO:0007669"/>
    <property type="project" value="UniProtKB-ARBA"/>
</dbReference>
<dbReference type="CDD" id="cd15939">
    <property type="entry name" value="7tmA_OR4A-like"/>
    <property type="match status" value="1"/>
</dbReference>
<keyword evidence="4 11" id="KW-0812">Transmembrane</keyword>
<dbReference type="PRINTS" id="PR00237">
    <property type="entry name" value="GPCRRHODOPSN"/>
</dbReference>
<dbReference type="InterPro" id="IPR000276">
    <property type="entry name" value="GPCR_Rhodpsn"/>
</dbReference>
<dbReference type="Gene3D" id="1.20.1070.10">
    <property type="entry name" value="Rhodopsin 7-helix transmembrane proteins"/>
    <property type="match status" value="2"/>
</dbReference>
<dbReference type="Pfam" id="PF13853">
    <property type="entry name" value="7tm_4"/>
    <property type="match status" value="1"/>
</dbReference>
<comment type="function">
    <text evidence="1">Putative odorant or sperm cell receptor.</text>
</comment>
<dbReference type="Pfam" id="PF00001">
    <property type="entry name" value="7tm_1"/>
    <property type="match status" value="1"/>
</dbReference>
<dbReference type="GO" id="GO:0004984">
    <property type="term" value="F:olfactory receptor activity"/>
    <property type="evidence" value="ECO:0007669"/>
    <property type="project" value="InterPro"/>
</dbReference>
<keyword evidence="7 11" id="KW-0297">G-protein coupled receptor</keyword>
<keyword evidence="9 11" id="KW-0675">Receptor</keyword>
<proteinExistence type="inferred from homology"/>
<feature type="transmembrane region" description="Helical" evidence="12">
    <location>
        <begin position="280"/>
        <end position="301"/>
    </location>
</feature>
<evidence type="ECO:0000256" key="3">
    <source>
        <dbReference type="ARBA" id="ARBA00022606"/>
    </source>
</evidence>
<protein>
    <recommendedName>
        <fullName evidence="13">G-protein coupled receptors family 1 profile domain-containing protein</fullName>
    </recommendedName>
</protein>
<feature type="transmembrane region" description="Helical" evidence="12">
    <location>
        <begin position="443"/>
        <end position="463"/>
    </location>
</feature>
<dbReference type="PANTHER" id="PTHR48002">
    <property type="entry name" value="OLFACTORY RECEPTOR"/>
    <property type="match status" value="1"/>
</dbReference>
<dbReference type="GO" id="GO:0004930">
    <property type="term" value="F:G protein-coupled receptor activity"/>
    <property type="evidence" value="ECO:0007669"/>
    <property type="project" value="UniProtKB-KW"/>
</dbReference>
<evidence type="ECO:0000256" key="7">
    <source>
        <dbReference type="ARBA" id="ARBA00023040"/>
    </source>
</evidence>
<dbReference type="Proteomes" id="UP000429181">
    <property type="component" value="Chromosome 15"/>
</dbReference>
<dbReference type="SUPFAM" id="SSF81321">
    <property type="entry name" value="Family A G protein-coupled receptor-like"/>
    <property type="match status" value="2"/>
</dbReference>
<dbReference type="AlphaFoldDB" id="A0A4W2GGT5"/>
<dbReference type="InterPro" id="IPR050427">
    <property type="entry name" value="Olfactory_Receptors"/>
</dbReference>
<keyword evidence="5" id="KW-0552">Olfaction</keyword>
<evidence type="ECO:0000256" key="8">
    <source>
        <dbReference type="ARBA" id="ARBA00023136"/>
    </source>
</evidence>
<evidence type="ECO:0000256" key="5">
    <source>
        <dbReference type="ARBA" id="ARBA00022725"/>
    </source>
</evidence>
<dbReference type="GeneTree" id="ENSGT00940000159605"/>
<evidence type="ECO:0000313" key="15">
    <source>
        <dbReference type="Proteomes" id="UP000429181"/>
    </source>
</evidence>
<evidence type="ECO:0000256" key="2">
    <source>
        <dbReference type="ARBA" id="ARBA00004141"/>
    </source>
</evidence>
<comment type="similarity">
    <text evidence="11">Belongs to the G-protein coupled receptor 1 family.</text>
</comment>
<dbReference type="InterPro" id="IPR017452">
    <property type="entry name" value="GPCR_Rhodpsn_7TM"/>
</dbReference>
<feature type="transmembrane region" description="Helical" evidence="12">
    <location>
        <begin position="378"/>
        <end position="400"/>
    </location>
</feature>
<evidence type="ECO:0000313" key="14">
    <source>
        <dbReference type="Ensembl" id="ENSBIXP00005017616.1"/>
    </source>
</evidence>
<feature type="transmembrane region" description="Helical" evidence="12">
    <location>
        <begin position="246"/>
        <end position="268"/>
    </location>
</feature>
<accession>A0A4W2GGT5</accession>